<dbReference type="PROSITE" id="PS00211">
    <property type="entry name" value="ABC_TRANSPORTER_1"/>
    <property type="match status" value="1"/>
</dbReference>
<reference evidence="8" key="1">
    <citation type="submission" date="2018-05" db="EMBL/GenBank/DDBJ databases">
        <authorList>
            <person name="Li Y."/>
        </authorList>
    </citation>
    <scope>NUCLEOTIDE SEQUENCE [LARGE SCALE GENOMIC DNA]</scope>
    <source>
        <strain evidence="8">3d-2-2</strain>
    </source>
</reference>
<keyword evidence="2" id="KW-0677">Repeat</keyword>
<dbReference type="InterPro" id="IPR003439">
    <property type="entry name" value="ABC_transporter-like_ATP-bd"/>
</dbReference>
<keyword evidence="3" id="KW-0547">Nucleotide-binding</keyword>
<evidence type="ECO:0000256" key="5">
    <source>
        <dbReference type="SAM" id="MobiDB-lite"/>
    </source>
</evidence>
<keyword evidence="1" id="KW-0472">Membrane</keyword>
<protein>
    <submittedName>
        <fullName evidence="7">ABC transporter ATP-binding protein</fullName>
    </submittedName>
</protein>
<evidence type="ECO:0000256" key="3">
    <source>
        <dbReference type="ARBA" id="ARBA00022741"/>
    </source>
</evidence>
<evidence type="ECO:0000256" key="2">
    <source>
        <dbReference type="ARBA" id="ARBA00022737"/>
    </source>
</evidence>
<accession>A0A2V1JYE7</accession>
<dbReference type="PANTHER" id="PTHR19211:SF6">
    <property type="entry name" value="BLL7188 PROTEIN"/>
    <property type="match status" value="1"/>
</dbReference>
<dbReference type="SUPFAM" id="SSF52540">
    <property type="entry name" value="P-loop containing nucleoside triphosphate hydrolases"/>
    <property type="match status" value="2"/>
</dbReference>
<dbReference type="InterPro" id="IPR017871">
    <property type="entry name" value="ABC_transporter-like_CS"/>
</dbReference>
<dbReference type="PANTHER" id="PTHR19211">
    <property type="entry name" value="ATP-BINDING TRANSPORT PROTEIN-RELATED"/>
    <property type="match status" value="1"/>
</dbReference>
<dbReference type="EMBL" id="QETA01000004">
    <property type="protein sequence ID" value="PWF22661.1"/>
    <property type="molecule type" value="Genomic_DNA"/>
</dbReference>
<name>A0A2V1JYE7_9BURK</name>
<dbReference type="GO" id="GO:0016887">
    <property type="term" value="F:ATP hydrolysis activity"/>
    <property type="evidence" value="ECO:0007669"/>
    <property type="project" value="InterPro"/>
</dbReference>
<comment type="caution">
    <text evidence="7">The sequence shown here is derived from an EMBL/GenBank/DDBJ whole genome shotgun (WGS) entry which is preliminary data.</text>
</comment>
<dbReference type="RefSeq" id="WP_109062185.1">
    <property type="nucleotide sequence ID" value="NZ_QETA01000004.1"/>
</dbReference>
<feature type="compositionally biased region" description="Basic and acidic residues" evidence="5">
    <location>
        <begin position="244"/>
        <end position="263"/>
    </location>
</feature>
<sequence>MTNPHITLEGVTYSLPDGRMLFRPLHETFDQRPTGLVGRNGAGKSVLARLLAGQLLPSGGRCLRSGNVHYLAQQVSPPAGATLASLAGVQHILDALGRIETGSCAPEDFDTVDGYWDIGPRLQYALERHGLGHLDAGSPAHVLSGGEAMRITLIGALLSNADFLILDEPSNHLDRPSRQILETQLQDWPGGLLVISHDRQLLQNMERIVELSELGLRSHGGNYTFYAEAKAQERQQALQQLAHCKTERQRREQAMSAQRERQARKQAQGNRQGKDTNQAKILLDRQKARSELSTGKLQQQHTAIRAQLARDVREAAAQVEKDSPITLFVPPAIQAATRQAAVLEDVQLPFVADRSPPVNLILGNQQRIGISGANGSGKSTLLKVLAGHLAPLSGSVRVMPGSAYLDQRLTVLGNDIPILEQLRACDMGIGESTLRMRLAQIGLDTHALTVPPGLLSGGERLKAALACLLYRLPSPSLLLLDEPSNHLDITTMQALEAMLCSYRGALVVVSHDEVFMNNLALTDRLQASPDGWQLTPW</sequence>
<evidence type="ECO:0000256" key="1">
    <source>
        <dbReference type="ARBA" id="ARBA00022475"/>
    </source>
</evidence>
<dbReference type="Pfam" id="PF00005">
    <property type="entry name" value="ABC_tran"/>
    <property type="match status" value="2"/>
</dbReference>
<dbReference type="FunFam" id="3.40.50.300:FF:001320">
    <property type="entry name" value="Heme ABC transporter ATP-binding protein"/>
    <property type="match status" value="1"/>
</dbReference>
<evidence type="ECO:0000313" key="8">
    <source>
        <dbReference type="Proteomes" id="UP000245212"/>
    </source>
</evidence>
<evidence type="ECO:0000313" key="7">
    <source>
        <dbReference type="EMBL" id="PWF22661.1"/>
    </source>
</evidence>
<keyword evidence="8" id="KW-1185">Reference proteome</keyword>
<dbReference type="InterPro" id="IPR003593">
    <property type="entry name" value="AAA+_ATPase"/>
</dbReference>
<evidence type="ECO:0000256" key="4">
    <source>
        <dbReference type="ARBA" id="ARBA00022840"/>
    </source>
</evidence>
<keyword evidence="1" id="KW-1003">Cell membrane</keyword>
<feature type="region of interest" description="Disordered" evidence="5">
    <location>
        <begin position="243"/>
        <end position="279"/>
    </location>
</feature>
<dbReference type="InterPro" id="IPR027417">
    <property type="entry name" value="P-loop_NTPase"/>
</dbReference>
<proteinExistence type="predicted"/>
<feature type="compositionally biased region" description="Polar residues" evidence="5">
    <location>
        <begin position="269"/>
        <end position="279"/>
    </location>
</feature>
<dbReference type="Gene3D" id="3.40.50.300">
    <property type="entry name" value="P-loop containing nucleotide triphosphate hydrolases"/>
    <property type="match status" value="2"/>
</dbReference>
<dbReference type="AlphaFoldDB" id="A0A2V1JYE7"/>
<dbReference type="InterPro" id="IPR050611">
    <property type="entry name" value="ABCF"/>
</dbReference>
<dbReference type="PROSITE" id="PS50893">
    <property type="entry name" value="ABC_TRANSPORTER_2"/>
    <property type="match status" value="1"/>
</dbReference>
<organism evidence="7 8">
    <name type="scientific">Corticimicrobacter populi</name>
    <dbReference type="NCBI Taxonomy" id="2175229"/>
    <lineage>
        <taxon>Bacteria</taxon>
        <taxon>Pseudomonadati</taxon>
        <taxon>Pseudomonadota</taxon>
        <taxon>Betaproteobacteria</taxon>
        <taxon>Burkholderiales</taxon>
        <taxon>Alcaligenaceae</taxon>
        <taxon>Corticimicrobacter</taxon>
    </lineage>
</organism>
<evidence type="ECO:0000259" key="6">
    <source>
        <dbReference type="PROSITE" id="PS50893"/>
    </source>
</evidence>
<dbReference type="SMART" id="SM00382">
    <property type="entry name" value="AAA"/>
    <property type="match status" value="2"/>
</dbReference>
<gene>
    <name evidence="7" type="ORF">DD235_11335</name>
</gene>
<keyword evidence="4 7" id="KW-0067">ATP-binding</keyword>
<dbReference type="Proteomes" id="UP000245212">
    <property type="component" value="Unassembled WGS sequence"/>
</dbReference>
<feature type="domain" description="ABC transporter" evidence="6">
    <location>
        <begin position="6"/>
        <end position="238"/>
    </location>
</feature>
<dbReference type="GO" id="GO:0005524">
    <property type="term" value="F:ATP binding"/>
    <property type="evidence" value="ECO:0007669"/>
    <property type="project" value="UniProtKB-KW"/>
</dbReference>